<feature type="domain" description="EamA" evidence="7">
    <location>
        <begin position="154"/>
        <end position="289"/>
    </location>
</feature>
<feature type="domain" description="EamA" evidence="7">
    <location>
        <begin position="10"/>
        <end position="142"/>
    </location>
</feature>
<evidence type="ECO:0000256" key="2">
    <source>
        <dbReference type="ARBA" id="ARBA00007362"/>
    </source>
</evidence>
<feature type="transmembrane region" description="Helical" evidence="6">
    <location>
        <begin position="98"/>
        <end position="119"/>
    </location>
</feature>
<gene>
    <name evidence="8" type="ORF">SAMN04488042_105116</name>
</gene>
<keyword evidence="5 6" id="KW-0472">Membrane</keyword>
<dbReference type="InterPro" id="IPR000620">
    <property type="entry name" value="EamA_dom"/>
</dbReference>
<dbReference type="InterPro" id="IPR050638">
    <property type="entry name" value="AA-Vitamin_Transporters"/>
</dbReference>
<feature type="transmembrane region" description="Helical" evidence="6">
    <location>
        <begin position="272"/>
        <end position="288"/>
    </location>
</feature>
<dbReference type="GO" id="GO:0016020">
    <property type="term" value="C:membrane"/>
    <property type="evidence" value="ECO:0007669"/>
    <property type="project" value="UniProtKB-SubCell"/>
</dbReference>
<keyword evidence="9" id="KW-1185">Reference proteome</keyword>
<dbReference type="InterPro" id="IPR037185">
    <property type="entry name" value="EmrE-like"/>
</dbReference>
<feature type="transmembrane region" description="Helical" evidence="6">
    <location>
        <begin position="35"/>
        <end position="59"/>
    </location>
</feature>
<organism evidence="8 9">
    <name type="scientific">Shimia aestuarii</name>
    <dbReference type="NCBI Taxonomy" id="254406"/>
    <lineage>
        <taxon>Bacteria</taxon>
        <taxon>Pseudomonadati</taxon>
        <taxon>Pseudomonadota</taxon>
        <taxon>Alphaproteobacteria</taxon>
        <taxon>Rhodobacterales</taxon>
        <taxon>Roseobacteraceae</taxon>
    </lineage>
</organism>
<evidence type="ECO:0000256" key="4">
    <source>
        <dbReference type="ARBA" id="ARBA00022989"/>
    </source>
</evidence>
<evidence type="ECO:0000313" key="9">
    <source>
        <dbReference type="Proteomes" id="UP000199144"/>
    </source>
</evidence>
<keyword evidence="3 6" id="KW-0812">Transmembrane</keyword>
<feature type="transmembrane region" description="Helical" evidence="6">
    <location>
        <begin position="131"/>
        <end position="147"/>
    </location>
</feature>
<dbReference type="OrthoDB" id="184388at2"/>
<reference evidence="8 9" key="1">
    <citation type="submission" date="2016-10" db="EMBL/GenBank/DDBJ databases">
        <authorList>
            <person name="de Groot N.N."/>
        </authorList>
    </citation>
    <scope>NUCLEOTIDE SEQUENCE [LARGE SCALE GENOMIC DNA]</scope>
    <source>
        <strain evidence="8 9">DSM 15283</strain>
    </source>
</reference>
<feature type="transmembrane region" description="Helical" evidence="6">
    <location>
        <begin position="215"/>
        <end position="238"/>
    </location>
</feature>
<feature type="transmembrane region" description="Helical" evidence="6">
    <location>
        <begin position="187"/>
        <end position="209"/>
    </location>
</feature>
<sequence>MARKEHMDGIGAIWLTLFALLLAFNQVVIKVTVGGFGPVFAVGMRSFFAIGVVAIWMALRGQRMNVSRRMWGPGLLVGALFSFEFIALFSALDVADVARVSIIFYSMPVWLALASHVLLPGERLNQTRIMGLAFAMTGVVVALSDRAGGEARLLGDVLALCGAILWAGIPLTVRLTALSETRPETQLMYQLVVSALILLPLAPVLGATFRDPELIHWAGMVFQVVGIASLGFLAWFVLLTIYPAASVASFSFLSPVLSVILGWWLLGETIGPAIWLALGLVAVGLVLINRR</sequence>
<keyword evidence="4 6" id="KW-1133">Transmembrane helix</keyword>
<protein>
    <submittedName>
        <fullName evidence="8">Threonine/homoserine efflux transporter RhtA</fullName>
    </submittedName>
</protein>
<name>A0A1I4P7S9_9RHOB</name>
<dbReference type="PANTHER" id="PTHR32322:SF2">
    <property type="entry name" value="EAMA DOMAIN-CONTAINING PROTEIN"/>
    <property type="match status" value="1"/>
</dbReference>
<evidence type="ECO:0000313" key="8">
    <source>
        <dbReference type="EMBL" id="SFM23822.1"/>
    </source>
</evidence>
<dbReference type="STRING" id="254406.SAMN04488042_105116"/>
<dbReference type="Proteomes" id="UP000199144">
    <property type="component" value="Unassembled WGS sequence"/>
</dbReference>
<dbReference type="PANTHER" id="PTHR32322">
    <property type="entry name" value="INNER MEMBRANE TRANSPORTER"/>
    <property type="match status" value="1"/>
</dbReference>
<evidence type="ECO:0000256" key="6">
    <source>
        <dbReference type="SAM" id="Phobius"/>
    </source>
</evidence>
<comment type="similarity">
    <text evidence="2">Belongs to the EamA transporter family.</text>
</comment>
<dbReference type="EMBL" id="FOTQ01000005">
    <property type="protein sequence ID" value="SFM23822.1"/>
    <property type="molecule type" value="Genomic_DNA"/>
</dbReference>
<proteinExistence type="inferred from homology"/>
<dbReference type="AlphaFoldDB" id="A0A1I4P7S9"/>
<dbReference type="Pfam" id="PF00892">
    <property type="entry name" value="EamA"/>
    <property type="match status" value="2"/>
</dbReference>
<dbReference type="RefSeq" id="WP_093094299.1">
    <property type="nucleotide sequence ID" value="NZ_FOTQ01000005.1"/>
</dbReference>
<dbReference type="SUPFAM" id="SSF103481">
    <property type="entry name" value="Multidrug resistance efflux transporter EmrE"/>
    <property type="match status" value="2"/>
</dbReference>
<accession>A0A1I4P7S9</accession>
<evidence type="ECO:0000256" key="5">
    <source>
        <dbReference type="ARBA" id="ARBA00023136"/>
    </source>
</evidence>
<feature type="transmembrane region" description="Helical" evidence="6">
    <location>
        <begin position="153"/>
        <end position="175"/>
    </location>
</feature>
<evidence type="ECO:0000256" key="1">
    <source>
        <dbReference type="ARBA" id="ARBA00004141"/>
    </source>
</evidence>
<evidence type="ECO:0000256" key="3">
    <source>
        <dbReference type="ARBA" id="ARBA00022692"/>
    </source>
</evidence>
<evidence type="ECO:0000259" key="7">
    <source>
        <dbReference type="Pfam" id="PF00892"/>
    </source>
</evidence>
<comment type="subcellular location">
    <subcellularLocation>
        <location evidence="1">Membrane</location>
        <topology evidence="1">Multi-pass membrane protein</topology>
    </subcellularLocation>
</comment>
<feature type="transmembrane region" description="Helical" evidence="6">
    <location>
        <begin position="71"/>
        <end position="92"/>
    </location>
</feature>
<feature type="transmembrane region" description="Helical" evidence="6">
    <location>
        <begin position="245"/>
        <end position="266"/>
    </location>
</feature>